<feature type="compositionally biased region" description="Polar residues" evidence="10">
    <location>
        <begin position="230"/>
        <end position="255"/>
    </location>
</feature>
<dbReference type="EMBL" id="JAJAGQ010000003">
    <property type="protein sequence ID" value="KAJ8568587.1"/>
    <property type="molecule type" value="Genomic_DNA"/>
</dbReference>
<proteinExistence type="inferred from homology"/>
<accession>A0A9Q1RQT9</accession>
<dbReference type="AlphaFoldDB" id="A0A9Q1RQT9"/>
<gene>
    <name evidence="12" type="ORF">K7X08_028120</name>
</gene>
<sequence length="594" mass="65316">MGIAKDDVTDEVSSEKLQQKQDPDTVINRSESKEKGSCESMSAEVISGELQKRLSPHSLAKASQTNRDESAHSTTCQEVSGEVQPKKSVVEGIEKLQQKQDPDTVTNSLESKDKGGCESISDELHKRLSPDALAKVSQSNRDDRVHPTTFQEVSGEVQPRKSVDKGIDVSQSNQEDSSLSNVPEKDSENVHQKKGPESEGGASESEPCIKPCKSDSHVKEGNIFLVPGKASNSSQQIQSQKMEVVSQPHQEQVACSTRHEEALSKLQPRRNPDTSVQDLPSDQGVAPSREPEKPSMDLPSDQGVPPFGEPSKPSEDGYNWRKYGQKLVRGNEFTRSYYKCTHPNCLAKKQVERSHDGHITNIHYITKHEHPRPLNSPLISPEFVVPSQMKQPDMPTGTPRQAEGEKSIAPDQTCQSIEPSETVAVVSAGGSAQHTVLKPLKSGNEADNNSGPDSKRRKKEVPRSDDITPPMKSHSEPRHIVQTRSEVDIVNDGYRWRKYGQKFVKGNPNPRSYYRCSSSGCPAKKHVERASHDPKLVITAYEGQHDHDIPPSRTVMQNSAGADSNTTRISGESTSQSGENKHVGIDRVVHIGAN</sequence>
<evidence type="ECO:0000256" key="9">
    <source>
        <dbReference type="ARBA" id="ARBA00061157"/>
    </source>
</evidence>
<dbReference type="OrthoDB" id="1918969at2759"/>
<evidence type="ECO:0000256" key="2">
    <source>
        <dbReference type="ARBA" id="ARBA00022723"/>
    </source>
</evidence>
<feature type="region of interest" description="Disordered" evidence="10">
    <location>
        <begin position="387"/>
        <end position="413"/>
    </location>
</feature>
<feature type="compositionally biased region" description="Basic and acidic residues" evidence="10">
    <location>
        <begin position="158"/>
        <end position="167"/>
    </location>
</feature>
<comment type="subcellular location">
    <subcellularLocation>
        <location evidence="1">Nucleus</location>
    </subcellularLocation>
</comment>
<evidence type="ECO:0000256" key="4">
    <source>
        <dbReference type="ARBA" id="ARBA00022833"/>
    </source>
</evidence>
<dbReference type="GO" id="GO:0046872">
    <property type="term" value="F:metal ion binding"/>
    <property type="evidence" value="ECO:0007669"/>
    <property type="project" value="UniProtKB-KW"/>
</dbReference>
<dbReference type="GO" id="GO:0003700">
    <property type="term" value="F:DNA-binding transcription factor activity"/>
    <property type="evidence" value="ECO:0007669"/>
    <property type="project" value="InterPro"/>
</dbReference>
<keyword evidence="8" id="KW-0539">Nucleus</keyword>
<evidence type="ECO:0000256" key="8">
    <source>
        <dbReference type="ARBA" id="ARBA00023242"/>
    </source>
</evidence>
<dbReference type="PANTHER" id="PTHR31221:SF315">
    <property type="entry name" value="WRKY TRANSCRIPTION FACTOR 2 ISOFORM X1-RELATED"/>
    <property type="match status" value="1"/>
</dbReference>
<keyword evidence="13" id="KW-1185">Reference proteome</keyword>
<feature type="compositionally biased region" description="Basic and acidic residues" evidence="10">
    <location>
        <begin position="183"/>
        <end position="197"/>
    </location>
</feature>
<feature type="region of interest" description="Disordered" evidence="10">
    <location>
        <begin position="1"/>
        <end position="320"/>
    </location>
</feature>
<evidence type="ECO:0000313" key="13">
    <source>
        <dbReference type="Proteomes" id="UP001152561"/>
    </source>
</evidence>
<evidence type="ECO:0000256" key="1">
    <source>
        <dbReference type="ARBA" id="ARBA00004123"/>
    </source>
</evidence>
<dbReference type="InterPro" id="IPR036576">
    <property type="entry name" value="WRKY_dom_sf"/>
</dbReference>
<dbReference type="FunFam" id="2.20.25.80:FF:000006">
    <property type="entry name" value="WRKY transcription factor"/>
    <property type="match status" value="1"/>
</dbReference>
<dbReference type="Pfam" id="PF03106">
    <property type="entry name" value="WRKY"/>
    <property type="match status" value="2"/>
</dbReference>
<dbReference type="PROSITE" id="PS50811">
    <property type="entry name" value="WRKY"/>
    <property type="match status" value="2"/>
</dbReference>
<evidence type="ECO:0000256" key="7">
    <source>
        <dbReference type="ARBA" id="ARBA00023163"/>
    </source>
</evidence>
<dbReference type="SMART" id="SM00774">
    <property type="entry name" value="WRKY"/>
    <property type="match status" value="2"/>
</dbReference>
<dbReference type="InterPro" id="IPR044810">
    <property type="entry name" value="WRKY_plant"/>
</dbReference>
<evidence type="ECO:0000259" key="11">
    <source>
        <dbReference type="PROSITE" id="PS50811"/>
    </source>
</evidence>
<feature type="compositionally biased region" description="Basic and acidic residues" evidence="10">
    <location>
        <begin position="84"/>
        <end position="102"/>
    </location>
</feature>
<dbReference type="InterPro" id="IPR003657">
    <property type="entry name" value="WRKY_dom"/>
</dbReference>
<comment type="caution">
    <text evidence="12">The sequence shown here is derived from an EMBL/GenBank/DDBJ whole genome shotgun (WGS) entry which is preliminary data.</text>
</comment>
<reference evidence="13" key="1">
    <citation type="journal article" date="2023" name="Proc. Natl. Acad. Sci. U.S.A.">
        <title>Genomic and structural basis for evolution of tropane alkaloid biosynthesis.</title>
        <authorList>
            <person name="Wanga Y.-J."/>
            <person name="Taina T."/>
            <person name="Yua J.-Y."/>
            <person name="Lia J."/>
            <person name="Xua B."/>
            <person name="Chenc J."/>
            <person name="D'Auriad J.C."/>
            <person name="Huanga J.-P."/>
            <person name="Huanga S.-X."/>
        </authorList>
    </citation>
    <scope>NUCLEOTIDE SEQUENCE [LARGE SCALE GENOMIC DNA]</scope>
    <source>
        <strain evidence="13">cv. KIB-2019</strain>
    </source>
</reference>
<feature type="domain" description="WRKY" evidence="11">
    <location>
        <begin position="315"/>
        <end position="373"/>
    </location>
</feature>
<feature type="region of interest" description="Disordered" evidence="10">
    <location>
        <begin position="546"/>
        <end position="586"/>
    </location>
</feature>
<feature type="domain" description="WRKY" evidence="11">
    <location>
        <begin position="485"/>
        <end position="550"/>
    </location>
</feature>
<dbReference type="FunFam" id="2.20.25.80:FF:000003">
    <property type="entry name" value="WRKY transcription factor 57"/>
    <property type="match status" value="1"/>
</dbReference>
<keyword evidence="2" id="KW-0479">Metal-binding</keyword>
<protein>
    <recommendedName>
        <fullName evidence="11">WRKY domain-containing protein</fullName>
    </recommendedName>
</protein>
<name>A0A9Q1RQT9_9SOLA</name>
<feature type="compositionally biased region" description="Polar residues" evidence="10">
    <location>
        <begin position="554"/>
        <end position="578"/>
    </location>
</feature>
<evidence type="ECO:0000256" key="3">
    <source>
        <dbReference type="ARBA" id="ARBA00022737"/>
    </source>
</evidence>
<dbReference type="Proteomes" id="UP001152561">
    <property type="component" value="Unassembled WGS sequence"/>
</dbReference>
<feature type="compositionally biased region" description="Polar residues" evidence="10">
    <location>
        <begin position="169"/>
        <end position="181"/>
    </location>
</feature>
<dbReference type="GO" id="GO:0043565">
    <property type="term" value="F:sequence-specific DNA binding"/>
    <property type="evidence" value="ECO:0007669"/>
    <property type="project" value="InterPro"/>
</dbReference>
<feature type="compositionally biased region" description="Basic and acidic residues" evidence="10">
    <location>
        <begin position="1"/>
        <end position="23"/>
    </location>
</feature>
<feature type="compositionally biased region" description="Basic and acidic residues" evidence="10">
    <location>
        <begin position="110"/>
        <end position="129"/>
    </location>
</feature>
<comment type="similarity">
    <text evidence="9">Belongs to the WRKY group I family.</text>
</comment>
<keyword evidence="3" id="KW-0677">Repeat</keyword>
<dbReference type="PANTHER" id="PTHR31221">
    <property type="entry name" value="WRKY TRANSCRIPTION FACTOR PROTEIN 1-RELATED"/>
    <property type="match status" value="1"/>
</dbReference>
<evidence type="ECO:0000313" key="12">
    <source>
        <dbReference type="EMBL" id="KAJ8568587.1"/>
    </source>
</evidence>
<keyword evidence="5" id="KW-0805">Transcription regulation</keyword>
<evidence type="ECO:0000256" key="5">
    <source>
        <dbReference type="ARBA" id="ARBA00023015"/>
    </source>
</evidence>
<organism evidence="12 13">
    <name type="scientific">Anisodus acutangulus</name>
    <dbReference type="NCBI Taxonomy" id="402998"/>
    <lineage>
        <taxon>Eukaryota</taxon>
        <taxon>Viridiplantae</taxon>
        <taxon>Streptophyta</taxon>
        <taxon>Embryophyta</taxon>
        <taxon>Tracheophyta</taxon>
        <taxon>Spermatophyta</taxon>
        <taxon>Magnoliopsida</taxon>
        <taxon>eudicotyledons</taxon>
        <taxon>Gunneridae</taxon>
        <taxon>Pentapetalae</taxon>
        <taxon>asterids</taxon>
        <taxon>lamiids</taxon>
        <taxon>Solanales</taxon>
        <taxon>Solanaceae</taxon>
        <taxon>Solanoideae</taxon>
        <taxon>Hyoscyameae</taxon>
        <taxon>Anisodus</taxon>
    </lineage>
</organism>
<keyword evidence="7" id="KW-0804">Transcription</keyword>
<dbReference type="Gene3D" id="2.20.25.80">
    <property type="entry name" value="WRKY domain"/>
    <property type="match status" value="2"/>
</dbReference>
<keyword evidence="6" id="KW-0238">DNA-binding</keyword>
<evidence type="ECO:0000256" key="6">
    <source>
        <dbReference type="ARBA" id="ARBA00023125"/>
    </source>
</evidence>
<evidence type="ECO:0000256" key="10">
    <source>
        <dbReference type="SAM" id="MobiDB-lite"/>
    </source>
</evidence>
<dbReference type="GO" id="GO:0005634">
    <property type="term" value="C:nucleus"/>
    <property type="evidence" value="ECO:0007669"/>
    <property type="project" value="UniProtKB-SubCell"/>
</dbReference>
<keyword evidence="4" id="KW-0862">Zinc</keyword>
<feature type="region of interest" description="Disordered" evidence="10">
    <location>
        <begin position="435"/>
        <end position="480"/>
    </location>
</feature>
<dbReference type="SUPFAM" id="SSF118290">
    <property type="entry name" value="WRKY DNA-binding domain"/>
    <property type="match status" value="2"/>
</dbReference>